<name>A0ACA9RIE1_9GLOM</name>
<dbReference type="Proteomes" id="UP000789920">
    <property type="component" value="Unassembled WGS sequence"/>
</dbReference>
<evidence type="ECO:0000313" key="2">
    <source>
        <dbReference type="Proteomes" id="UP000789920"/>
    </source>
</evidence>
<feature type="non-terminal residue" evidence="1">
    <location>
        <position position="191"/>
    </location>
</feature>
<proteinExistence type="predicted"/>
<organism evidence="1 2">
    <name type="scientific">Racocetra persica</name>
    <dbReference type="NCBI Taxonomy" id="160502"/>
    <lineage>
        <taxon>Eukaryota</taxon>
        <taxon>Fungi</taxon>
        <taxon>Fungi incertae sedis</taxon>
        <taxon>Mucoromycota</taxon>
        <taxon>Glomeromycotina</taxon>
        <taxon>Glomeromycetes</taxon>
        <taxon>Diversisporales</taxon>
        <taxon>Gigasporaceae</taxon>
        <taxon>Racocetra</taxon>
    </lineage>
</organism>
<evidence type="ECO:0000313" key="1">
    <source>
        <dbReference type="EMBL" id="CAG8795710.1"/>
    </source>
</evidence>
<comment type="caution">
    <text evidence="1">The sequence shown here is derived from an EMBL/GenBank/DDBJ whole genome shotgun (WGS) entry which is preliminary data.</text>
</comment>
<gene>
    <name evidence="1" type="ORF">RPERSI_LOCUS20017</name>
</gene>
<keyword evidence="2" id="KW-1185">Reference proteome</keyword>
<dbReference type="EMBL" id="CAJVQC010055751">
    <property type="protein sequence ID" value="CAG8795710.1"/>
    <property type="molecule type" value="Genomic_DNA"/>
</dbReference>
<accession>A0ACA9RIE1</accession>
<sequence>IEQYHQFFLELFDKDPTLSNLLSYEQHHRLYSVLIAIEPSFADSLLDTYSALCGVINEQFPKGSTMNLFKLNKYEYYKEAQKKNEKDVQWHEFLKLDKKQYLNFRFLRGISLSYQPKGKAKEVIKEFNKANSIFLSSEADFVLCDWLISYCNSMDNTDENALEPDNLTTTDSSQELDNLGYHKTIEEKRLL</sequence>
<reference evidence="1" key="1">
    <citation type="submission" date="2021-06" db="EMBL/GenBank/DDBJ databases">
        <authorList>
            <person name="Kallberg Y."/>
            <person name="Tangrot J."/>
            <person name="Rosling A."/>
        </authorList>
    </citation>
    <scope>NUCLEOTIDE SEQUENCE</scope>
    <source>
        <strain evidence="1">MA461A</strain>
    </source>
</reference>
<protein>
    <submittedName>
        <fullName evidence="1">19941_t:CDS:1</fullName>
    </submittedName>
</protein>
<feature type="non-terminal residue" evidence="1">
    <location>
        <position position="1"/>
    </location>
</feature>